<dbReference type="Gene3D" id="3.20.20.370">
    <property type="entry name" value="Glycoside hydrolase/deacetylase"/>
    <property type="match status" value="1"/>
</dbReference>
<feature type="region of interest" description="Disordered" evidence="1">
    <location>
        <begin position="105"/>
        <end position="131"/>
    </location>
</feature>
<dbReference type="PANTHER" id="PTHR30105">
    <property type="entry name" value="UNCHARACTERIZED YIBQ-RELATED"/>
    <property type="match status" value="1"/>
</dbReference>
<feature type="compositionally biased region" description="Basic and acidic residues" evidence="1">
    <location>
        <begin position="414"/>
        <end position="426"/>
    </location>
</feature>
<dbReference type="Pfam" id="PF04748">
    <property type="entry name" value="Polysacc_deac_2"/>
    <property type="match status" value="1"/>
</dbReference>
<gene>
    <name evidence="2" type="ORF">BECKTC1821E_GA0114239_11662</name>
    <name evidence="3" type="ORF">BECKTC1821F_GA0114240_11672</name>
</gene>
<dbReference type="EMBL" id="CAADFW010000167">
    <property type="protein sequence ID" value="VFK65146.1"/>
    <property type="molecule type" value="Genomic_DNA"/>
</dbReference>
<protein>
    <submittedName>
        <fullName evidence="2">Uncharacterized conserved protein YibQ, putative polysaccharide deacetylase 2 family</fullName>
    </submittedName>
</protein>
<dbReference type="PANTHER" id="PTHR30105:SF2">
    <property type="entry name" value="DIVERGENT POLYSACCHARIDE DEACETYLASE SUPERFAMILY"/>
    <property type="match status" value="1"/>
</dbReference>
<proteinExistence type="predicted"/>
<reference evidence="2" key="1">
    <citation type="submission" date="2019-02" db="EMBL/GenBank/DDBJ databases">
        <authorList>
            <person name="Gruber-Vodicka R. H."/>
            <person name="Seah K. B. B."/>
        </authorList>
    </citation>
    <scope>NUCLEOTIDE SEQUENCE</scope>
    <source>
        <strain evidence="2">BECK_BZ125</strain>
        <strain evidence="3">BECK_BZ126</strain>
    </source>
</reference>
<evidence type="ECO:0000313" key="2">
    <source>
        <dbReference type="EMBL" id="VFK49238.1"/>
    </source>
</evidence>
<organism evidence="2">
    <name type="scientific">Candidatus Kentrum sp. TC</name>
    <dbReference type="NCBI Taxonomy" id="2126339"/>
    <lineage>
        <taxon>Bacteria</taxon>
        <taxon>Pseudomonadati</taxon>
        <taxon>Pseudomonadota</taxon>
        <taxon>Gammaproteobacteria</taxon>
        <taxon>Candidatus Kentrum</taxon>
    </lineage>
</organism>
<evidence type="ECO:0000256" key="1">
    <source>
        <dbReference type="SAM" id="MobiDB-lite"/>
    </source>
</evidence>
<dbReference type="SUPFAM" id="SSF88713">
    <property type="entry name" value="Glycoside hydrolase/deacetylase"/>
    <property type="match status" value="1"/>
</dbReference>
<feature type="compositionally biased region" description="Basic and acidic residues" evidence="1">
    <location>
        <begin position="372"/>
        <end position="383"/>
    </location>
</feature>
<dbReference type="CDD" id="cd10936">
    <property type="entry name" value="CE4_DAC2"/>
    <property type="match status" value="1"/>
</dbReference>
<dbReference type="EMBL" id="CAADFT010000166">
    <property type="protein sequence ID" value="VFK49238.1"/>
    <property type="molecule type" value="Genomic_DNA"/>
</dbReference>
<dbReference type="InterPro" id="IPR011330">
    <property type="entry name" value="Glyco_hydro/deAcase_b/a-brl"/>
</dbReference>
<dbReference type="GO" id="GO:0005975">
    <property type="term" value="P:carbohydrate metabolic process"/>
    <property type="evidence" value="ECO:0007669"/>
    <property type="project" value="InterPro"/>
</dbReference>
<dbReference type="AlphaFoldDB" id="A0A450Z6C4"/>
<accession>A0A450Z6C4</accession>
<name>A0A450Z6C4_9GAMM</name>
<dbReference type="InterPro" id="IPR006837">
    <property type="entry name" value="Divergent_DAC"/>
</dbReference>
<feature type="region of interest" description="Disordered" evidence="1">
    <location>
        <begin position="363"/>
        <end position="426"/>
    </location>
</feature>
<sequence length="426" mass="47647">MALEIGSEDWDYFAMPLRTHCSRSIGVSEHEHSPVMHRVSIPSCARLSISDELPMRQHYSRFMLARRLMMILLLFAEALGVVLADDPPKSQGQRNDGFLYLSPRIPPAVPGTDPSPVVSSKRPPEKKRQSRSLRMGPLIGIIMDDLGYRRVEGLRAIDLPGSVTFSIIPHTPHARQLSELAYKLGKETLLHMPMESMADHYLEPGGLTTRMTRVQLIRGVHASIASLPHVKGINNHMGSLLTRRVKPMRWLMEAILQLDKGLYFVDSRTTVDTVAFMTAKRYGVPSLERDVFLDHKPNRNAIRAQLRRLIRKAKARGAALGIAHPYPETLDVLKRALPRLGERGVTLVSVSTLLAQQALEPVHRGQLSGGDGGKRAMEKDKPRPNPIPFDPTTMWSVREGNGAGDSAQWNLPELRIETRIEPRSDP</sequence>
<evidence type="ECO:0000313" key="3">
    <source>
        <dbReference type="EMBL" id="VFK65146.1"/>
    </source>
</evidence>